<organism evidence="1 2">
    <name type="scientific">Vulcanisaeta souniana JCM 11219</name>
    <dbReference type="NCBI Taxonomy" id="1293586"/>
    <lineage>
        <taxon>Archaea</taxon>
        <taxon>Thermoproteota</taxon>
        <taxon>Thermoprotei</taxon>
        <taxon>Thermoproteales</taxon>
        <taxon>Thermoproteaceae</taxon>
        <taxon>Vulcanisaeta</taxon>
    </lineage>
</organism>
<evidence type="ECO:0000313" key="1">
    <source>
        <dbReference type="EMBL" id="BDR91229.1"/>
    </source>
</evidence>
<dbReference type="EMBL" id="AP026830">
    <property type="protein sequence ID" value="BDR91229.1"/>
    <property type="molecule type" value="Genomic_DNA"/>
</dbReference>
<reference evidence="2" key="1">
    <citation type="submission" date="2022-09" db="EMBL/GenBank/DDBJ databases">
        <title>Complete genome sequence of Vulcanisaeta souniana.</title>
        <authorList>
            <person name="Kato S."/>
            <person name="Itoh T."/>
            <person name="Ohkuma M."/>
        </authorList>
    </citation>
    <scope>NUCLEOTIDE SEQUENCE [LARGE SCALE GENOMIC DNA]</scope>
    <source>
        <strain evidence="2">JCM 11219</strain>
    </source>
</reference>
<dbReference type="GeneID" id="76205874"/>
<dbReference type="Proteomes" id="UP001060771">
    <property type="component" value="Chromosome"/>
</dbReference>
<proteinExistence type="predicted"/>
<protein>
    <submittedName>
        <fullName evidence="1">Uncharacterized protein</fullName>
    </submittedName>
</protein>
<gene>
    <name evidence="1" type="ORF">Vsou_03220</name>
</gene>
<evidence type="ECO:0000313" key="2">
    <source>
        <dbReference type="Proteomes" id="UP001060771"/>
    </source>
</evidence>
<accession>A0ABM8BJR7</accession>
<keyword evidence="2" id="KW-1185">Reference proteome</keyword>
<name>A0ABM8BJR7_9CREN</name>
<sequence>MTNKIIYPSILLLIVAAILIAPITHAQSSCPYIVSFNVTPTSGPVYITVAITGLPEGHEAYLHWGIEPYPGVLVRHYRYINDLEWDQLRSYHRAFPTGYLGCLGIP</sequence>
<dbReference type="RefSeq" id="WP_229709936.1">
    <property type="nucleotide sequence ID" value="NZ_AP026830.1"/>
</dbReference>